<proteinExistence type="predicted"/>
<evidence type="ECO:0000259" key="6">
    <source>
        <dbReference type="PROSITE" id="PS51350"/>
    </source>
</evidence>
<dbReference type="PROSITE" id="PS51350">
    <property type="entry name" value="PTS_HPR_DOM"/>
    <property type="match status" value="1"/>
</dbReference>
<keyword evidence="4" id="KW-0963">Cytoplasm</keyword>
<evidence type="ECO:0000256" key="5">
    <source>
        <dbReference type="ARBA" id="ARBA00022683"/>
    </source>
</evidence>
<gene>
    <name evidence="7" type="ORF">GND95_10280</name>
</gene>
<dbReference type="InterPro" id="IPR050399">
    <property type="entry name" value="HPr"/>
</dbReference>
<feature type="domain" description="HPr" evidence="6">
    <location>
        <begin position="1"/>
        <end position="87"/>
    </location>
</feature>
<evidence type="ECO:0000313" key="8">
    <source>
        <dbReference type="Proteomes" id="UP000483018"/>
    </source>
</evidence>
<dbReference type="Gene3D" id="3.30.1340.10">
    <property type="entry name" value="HPr-like"/>
    <property type="match status" value="1"/>
</dbReference>
<protein>
    <recommendedName>
        <fullName evidence="3">Phosphocarrier protein HPr</fullName>
    </recommendedName>
</protein>
<reference evidence="7 8" key="1">
    <citation type="submission" date="2019-12" db="EMBL/GenBank/DDBJ databases">
        <title>Defluviitalea raffinosedens, isolated from a biogas fermenter, genome sequencing and characterization.</title>
        <authorList>
            <person name="Rettenmaier R."/>
            <person name="Schneider M."/>
            <person name="Neuhaus K."/>
            <person name="Liebl W."/>
            <person name="Zverlov V."/>
        </authorList>
    </citation>
    <scope>NUCLEOTIDE SEQUENCE [LARGE SCALE GENOMIC DNA]</scope>
    <source>
        <strain evidence="7 8">249c-K6</strain>
    </source>
</reference>
<dbReference type="EMBL" id="WSLF01000010">
    <property type="protein sequence ID" value="KAE9632907.1"/>
    <property type="molecule type" value="Genomic_DNA"/>
</dbReference>
<keyword evidence="8" id="KW-1185">Reference proteome</keyword>
<keyword evidence="5" id="KW-0598">Phosphotransferase system</keyword>
<dbReference type="OrthoDB" id="9809047at2"/>
<dbReference type="Pfam" id="PF00381">
    <property type="entry name" value="PTS-HPr"/>
    <property type="match status" value="1"/>
</dbReference>
<evidence type="ECO:0000313" key="7">
    <source>
        <dbReference type="EMBL" id="KAE9632907.1"/>
    </source>
</evidence>
<dbReference type="InterPro" id="IPR001020">
    <property type="entry name" value="PTS_HPr_His_P_site"/>
</dbReference>
<dbReference type="AlphaFoldDB" id="A0A7C8HEV9"/>
<comment type="caution">
    <text evidence="7">The sequence shown here is derived from an EMBL/GenBank/DDBJ whole genome shotgun (WGS) entry which is preliminary data.</text>
</comment>
<sequence length="87" mass="9610">MKQVTLVLKNDGGLHARPASLFTKTASKFQCRLKVVKEEKEVNPKSILSLLGMNARKGDSITIIADGIDENEAIKALQNLVENNFKE</sequence>
<dbReference type="RefSeq" id="WP_158741033.1">
    <property type="nucleotide sequence ID" value="NZ_JAFBEP010000001.1"/>
</dbReference>
<name>A0A7C8HEV9_9FIRM</name>
<evidence type="ECO:0000256" key="4">
    <source>
        <dbReference type="ARBA" id="ARBA00022490"/>
    </source>
</evidence>
<dbReference type="CDD" id="cd00367">
    <property type="entry name" value="PTS-HPr_like"/>
    <property type="match status" value="1"/>
</dbReference>
<dbReference type="GO" id="GO:0009401">
    <property type="term" value="P:phosphoenolpyruvate-dependent sugar phosphotransferase system"/>
    <property type="evidence" value="ECO:0007669"/>
    <property type="project" value="UniProtKB-KW"/>
</dbReference>
<dbReference type="InterPro" id="IPR035895">
    <property type="entry name" value="HPr-like_sf"/>
</dbReference>
<dbReference type="SUPFAM" id="SSF55594">
    <property type="entry name" value="HPr-like"/>
    <property type="match status" value="1"/>
</dbReference>
<organism evidence="7 8">
    <name type="scientific">Defluviitalea raffinosedens</name>
    <dbReference type="NCBI Taxonomy" id="1450156"/>
    <lineage>
        <taxon>Bacteria</taxon>
        <taxon>Bacillati</taxon>
        <taxon>Bacillota</taxon>
        <taxon>Clostridia</taxon>
        <taxon>Lachnospirales</taxon>
        <taxon>Defluviitaleaceae</taxon>
        <taxon>Defluviitalea</taxon>
    </lineage>
</organism>
<evidence type="ECO:0000256" key="1">
    <source>
        <dbReference type="ARBA" id="ARBA00003681"/>
    </source>
</evidence>
<dbReference type="NCBIfam" id="TIGR01003">
    <property type="entry name" value="PTS_HPr_family"/>
    <property type="match status" value="1"/>
</dbReference>
<dbReference type="PROSITE" id="PS00369">
    <property type="entry name" value="PTS_HPR_HIS"/>
    <property type="match status" value="1"/>
</dbReference>
<dbReference type="InterPro" id="IPR000032">
    <property type="entry name" value="HPr-like"/>
</dbReference>
<dbReference type="Proteomes" id="UP000483018">
    <property type="component" value="Unassembled WGS sequence"/>
</dbReference>
<dbReference type="GO" id="GO:0005737">
    <property type="term" value="C:cytoplasm"/>
    <property type="evidence" value="ECO:0007669"/>
    <property type="project" value="UniProtKB-SubCell"/>
</dbReference>
<comment type="function">
    <text evidence="1">General (non sugar-specific) component of the phosphoenolpyruvate-dependent sugar phosphotransferase system (sugar PTS). This major carbohydrate active-transport system catalyzes the phosphorylation of incoming sugar substrates concomitantly with their translocation across the cell membrane. The phosphoryl group from phosphoenolpyruvate (PEP) is transferred to the phosphoryl carrier protein HPr by enzyme I. Phospho-HPr then transfers it to the PTS EIIA domain.</text>
</comment>
<dbReference type="PANTHER" id="PTHR33705:SF2">
    <property type="entry name" value="PHOSPHOCARRIER PROTEIN NPR"/>
    <property type="match status" value="1"/>
</dbReference>
<evidence type="ECO:0000256" key="2">
    <source>
        <dbReference type="ARBA" id="ARBA00004496"/>
    </source>
</evidence>
<comment type="subcellular location">
    <subcellularLocation>
        <location evidence="2">Cytoplasm</location>
    </subcellularLocation>
</comment>
<accession>A0A7C8HEV9</accession>
<dbReference type="PANTHER" id="PTHR33705">
    <property type="entry name" value="PHOSPHOCARRIER PROTEIN HPR"/>
    <property type="match status" value="1"/>
</dbReference>
<dbReference type="PRINTS" id="PR00107">
    <property type="entry name" value="PHOSPHOCPHPR"/>
</dbReference>
<evidence type="ECO:0000256" key="3">
    <source>
        <dbReference type="ARBA" id="ARBA00020422"/>
    </source>
</evidence>